<accession>A0A328DH67</accession>
<feature type="compositionally biased region" description="Polar residues" evidence="1">
    <location>
        <begin position="13"/>
        <end position="22"/>
    </location>
</feature>
<evidence type="ECO:0000313" key="3">
    <source>
        <dbReference type="Proteomes" id="UP000249390"/>
    </source>
</evidence>
<dbReference type="EMBL" id="NQVE01000150">
    <property type="protein sequence ID" value="RAL43938.1"/>
    <property type="molecule type" value="Genomic_DNA"/>
</dbReference>
<proteinExistence type="predicted"/>
<protein>
    <submittedName>
        <fullName evidence="2">Uncharacterized protein</fullName>
    </submittedName>
</protein>
<dbReference type="AlphaFoldDB" id="A0A328DH67"/>
<name>A0A328DH67_9ASTE</name>
<sequence length="257" mass="27341">MKEIAPETPPPSGNTTADDGSSSYVTVEGIHLNLPRAAGDCSPAPHCGRFPVRITVRVIHPSPPDTNPLSFLQSVLGYKTAYEFRLSRAGGGDSSDWSVDLMDVTYSLRGVEIVNWLVDHMNLPFSLSGVKLLWKGFSTANKDEYLVPVLNCVSGPSKEGCNKLSVADGKTVSKTSDGCEMPVADWDNMTVLIHEFLQNRVMELRMKAVVEKAIERVAMEDCGGGGGGEAVTCGVCLGGSVGWFGGGGVVRLLAPLP</sequence>
<keyword evidence="3" id="KW-1185">Reference proteome</keyword>
<gene>
    <name evidence="2" type="ORF">DM860_014074</name>
</gene>
<organism evidence="2 3">
    <name type="scientific">Cuscuta australis</name>
    <dbReference type="NCBI Taxonomy" id="267555"/>
    <lineage>
        <taxon>Eukaryota</taxon>
        <taxon>Viridiplantae</taxon>
        <taxon>Streptophyta</taxon>
        <taxon>Embryophyta</taxon>
        <taxon>Tracheophyta</taxon>
        <taxon>Spermatophyta</taxon>
        <taxon>Magnoliopsida</taxon>
        <taxon>eudicotyledons</taxon>
        <taxon>Gunneridae</taxon>
        <taxon>Pentapetalae</taxon>
        <taxon>asterids</taxon>
        <taxon>lamiids</taxon>
        <taxon>Solanales</taxon>
        <taxon>Convolvulaceae</taxon>
        <taxon>Cuscuteae</taxon>
        <taxon>Cuscuta</taxon>
        <taxon>Cuscuta subgen. Grammica</taxon>
        <taxon>Cuscuta sect. Cleistogrammica</taxon>
    </lineage>
</organism>
<feature type="region of interest" description="Disordered" evidence="1">
    <location>
        <begin position="1"/>
        <end position="22"/>
    </location>
</feature>
<dbReference type="Proteomes" id="UP000249390">
    <property type="component" value="Unassembled WGS sequence"/>
</dbReference>
<reference evidence="2 3" key="1">
    <citation type="submission" date="2018-06" db="EMBL/GenBank/DDBJ databases">
        <title>The Genome of Cuscuta australis (Dodder) Provides Insight into the Evolution of Plant Parasitism.</title>
        <authorList>
            <person name="Liu H."/>
        </authorList>
    </citation>
    <scope>NUCLEOTIDE SEQUENCE [LARGE SCALE GENOMIC DNA]</scope>
    <source>
        <strain evidence="3">cv. Yunnan</strain>
        <tissue evidence="2">Vines</tissue>
    </source>
</reference>
<evidence type="ECO:0000313" key="2">
    <source>
        <dbReference type="EMBL" id="RAL43938.1"/>
    </source>
</evidence>
<comment type="caution">
    <text evidence="2">The sequence shown here is derived from an EMBL/GenBank/DDBJ whole genome shotgun (WGS) entry which is preliminary data.</text>
</comment>
<evidence type="ECO:0000256" key="1">
    <source>
        <dbReference type="SAM" id="MobiDB-lite"/>
    </source>
</evidence>